<evidence type="ECO:0000313" key="6">
    <source>
        <dbReference type="EMBL" id="CAF0882034.1"/>
    </source>
</evidence>
<comment type="similarity">
    <text evidence="2">Belongs to the YPP1 family.</text>
</comment>
<reference evidence="6" key="1">
    <citation type="submission" date="2021-02" db="EMBL/GenBank/DDBJ databases">
        <authorList>
            <person name="Nowell W R."/>
        </authorList>
    </citation>
    <scope>NUCLEOTIDE SEQUENCE</scope>
</reference>
<feature type="repeat" description="TPR" evidence="3">
    <location>
        <begin position="754"/>
        <end position="787"/>
    </location>
</feature>
<dbReference type="PROSITE" id="PS50005">
    <property type="entry name" value="TPR"/>
    <property type="match status" value="1"/>
</dbReference>
<evidence type="ECO:0000256" key="3">
    <source>
        <dbReference type="PROSITE-ProRule" id="PRU00339"/>
    </source>
</evidence>
<dbReference type="GO" id="GO:0005886">
    <property type="term" value="C:plasma membrane"/>
    <property type="evidence" value="ECO:0007669"/>
    <property type="project" value="TreeGrafter"/>
</dbReference>
<feature type="domain" description="Tetratricopeptide repeat protein 7 N-terminal" evidence="5">
    <location>
        <begin position="11"/>
        <end position="347"/>
    </location>
</feature>
<evidence type="ECO:0000313" key="7">
    <source>
        <dbReference type="Proteomes" id="UP000663845"/>
    </source>
</evidence>
<dbReference type="Pfam" id="PF19440">
    <property type="entry name" value="TTC7_N"/>
    <property type="match status" value="1"/>
</dbReference>
<sequence length="867" mass="99582">MATTPTNSHSGKYRSDHEIEKYRLELNWTKILDKLKTAKVSEYAKFLEGEAQLELYLQQYPLTDSRHIEHARQVLVRVENLLKSGGLSRTFEGQCLLSKLYYAQARYDECLTSVDLALNSIPNDNQEQPHRSSLLLAEIYSLKGLLLEKKNENLIDIIKAFDDSCKLSKTYYAEVENAKHLSNDNLDIENSLVEIAYQRLPLLHASNNNLPTAIEIFRSYIQNVHIKSLETMRQTLIKQYAQLLIKCVCKGNYPPLSTTLDDGHHHHHHHHLIHRRNSQPPFIPRDVDEEILLLLLLGQSSTLNEAVLDWQPEYEAQRERSHQAAYNILALLAIFLSRKQAFHIIADSYEQALRFSFEHFQTWYNYGLALISSGQPFRAYLILKECLRMQPQNIQVYLQLAKIILEYIYDLPSLFETFPSSGEDAQPILKQTPNQQQQQQNNSNQHEQRPPFIELIDEAIDYCERAKELQKPPKPPLPRSLLLLALSKSFKARQTSIHQDRQILFQSAVRELRECIELDPYDSIAHFHLAQNLCFLNEIRDAFKSIETCLLLSPDDKYALHLYTLLLTAKKQMPEAYAQIYRATIDYPDISLLLTKASIEEELYGCEQSIVTCKETLVLWKNEYEPMLMNNTHHTRGVSHSSAGNRPNGRSQNPSINTEADGEQTLNVQPGALKVEDGIKNLLLLGVRPVSGLLSEETSLGNNRSSTSFFSVQPIYFSLLQIFEHLVRYYIKLDKIDEGERCVKEVSSLSSLCHQMFYMRGLINDARGQLKLAKQNYNDALAINPYHFPTLIQLTKLLIQIGNYSLAEKYARDAISIQPSNYQPWYLLSLSMEARGEYEQSADVSATAVHLEGDSPIVSYHSIMRVL</sequence>
<comment type="function">
    <text evidence="1">Involved in endocytosis.</text>
</comment>
<comment type="caution">
    <text evidence="6">The sequence shown here is derived from an EMBL/GenBank/DDBJ whole genome shotgun (WGS) entry which is preliminary data.</text>
</comment>
<dbReference type="SMART" id="SM00028">
    <property type="entry name" value="TPR"/>
    <property type="match status" value="5"/>
</dbReference>
<feature type="region of interest" description="Disordered" evidence="4">
    <location>
        <begin position="632"/>
        <end position="663"/>
    </location>
</feature>
<keyword evidence="3" id="KW-0802">TPR repeat</keyword>
<gene>
    <name evidence="6" type="ORF">JYZ213_LOCUS9544</name>
</gene>
<organism evidence="6 7">
    <name type="scientific">Adineta steineri</name>
    <dbReference type="NCBI Taxonomy" id="433720"/>
    <lineage>
        <taxon>Eukaryota</taxon>
        <taxon>Metazoa</taxon>
        <taxon>Spiralia</taxon>
        <taxon>Gnathifera</taxon>
        <taxon>Rotifera</taxon>
        <taxon>Eurotatoria</taxon>
        <taxon>Bdelloidea</taxon>
        <taxon>Adinetida</taxon>
        <taxon>Adinetidae</taxon>
        <taxon>Adineta</taxon>
    </lineage>
</organism>
<protein>
    <recommendedName>
        <fullName evidence="5">Tetratricopeptide repeat protein 7 N-terminal domain-containing protein</fullName>
    </recommendedName>
</protein>
<evidence type="ECO:0000256" key="1">
    <source>
        <dbReference type="ARBA" id="ARBA00002550"/>
    </source>
</evidence>
<evidence type="ECO:0000259" key="5">
    <source>
        <dbReference type="Pfam" id="PF19440"/>
    </source>
</evidence>
<dbReference type="GO" id="GO:0072659">
    <property type="term" value="P:protein localization to plasma membrane"/>
    <property type="evidence" value="ECO:0007669"/>
    <property type="project" value="TreeGrafter"/>
</dbReference>
<dbReference type="Proteomes" id="UP000663845">
    <property type="component" value="Unassembled WGS sequence"/>
</dbReference>
<dbReference type="InterPro" id="IPR045819">
    <property type="entry name" value="TTC7_N"/>
</dbReference>
<dbReference type="Pfam" id="PF13181">
    <property type="entry name" value="TPR_8"/>
    <property type="match status" value="2"/>
</dbReference>
<dbReference type="EMBL" id="CAJNOG010000067">
    <property type="protein sequence ID" value="CAF0882034.1"/>
    <property type="molecule type" value="Genomic_DNA"/>
</dbReference>
<evidence type="ECO:0000256" key="4">
    <source>
        <dbReference type="SAM" id="MobiDB-lite"/>
    </source>
</evidence>
<dbReference type="Gene3D" id="1.25.40.10">
    <property type="entry name" value="Tetratricopeptide repeat domain"/>
    <property type="match status" value="3"/>
</dbReference>
<dbReference type="PANTHER" id="PTHR23083">
    <property type="entry name" value="TETRATRICOPEPTIDE REPEAT PROTEIN, TPR"/>
    <property type="match status" value="1"/>
</dbReference>
<accession>A0A813YBY4</accession>
<proteinExistence type="inferred from homology"/>
<evidence type="ECO:0000256" key="2">
    <source>
        <dbReference type="ARBA" id="ARBA00038251"/>
    </source>
</evidence>
<name>A0A813YBY4_9BILA</name>
<dbReference type="InterPro" id="IPR019734">
    <property type="entry name" value="TPR_rpt"/>
</dbReference>
<dbReference type="InterPro" id="IPR051722">
    <property type="entry name" value="Endocytosis_PI4K-reg_protein"/>
</dbReference>
<dbReference type="AlphaFoldDB" id="A0A813YBY4"/>
<dbReference type="InterPro" id="IPR011990">
    <property type="entry name" value="TPR-like_helical_dom_sf"/>
</dbReference>
<feature type="compositionally biased region" description="Polar residues" evidence="4">
    <location>
        <begin position="638"/>
        <end position="663"/>
    </location>
</feature>
<dbReference type="SUPFAM" id="SSF48452">
    <property type="entry name" value="TPR-like"/>
    <property type="match status" value="2"/>
</dbReference>
<dbReference type="PANTHER" id="PTHR23083:SF464">
    <property type="entry name" value="TETRATRICOPEPTIDE REPEAT DOMAIN 7, ISOFORM A"/>
    <property type="match status" value="1"/>
</dbReference>
<dbReference type="GO" id="GO:0046854">
    <property type="term" value="P:phosphatidylinositol phosphate biosynthetic process"/>
    <property type="evidence" value="ECO:0007669"/>
    <property type="project" value="TreeGrafter"/>
</dbReference>